<feature type="domain" description="M23ase beta-sheet core" evidence="7">
    <location>
        <begin position="20"/>
        <end position="113"/>
    </location>
</feature>
<dbReference type="PANTHER" id="PTHR21666:SF288">
    <property type="entry name" value="CELL DIVISION PROTEIN YTFB"/>
    <property type="match status" value="1"/>
</dbReference>
<evidence type="ECO:0000256" key="1">
    <source>
        <dbReference type="ARBA" id="ARBA00001947"/>
    </source>
</evidence>
<dbReference type="EMBL" id="NRSG01000634">
    <property type="protein sequence ID" value="MBK1662607.1"/>
    <property type="molecule type" value="Genomic_DNA"/>
</dbReference>
<keyword evidence="3" id="KW-0479">Metal-binding</keyword>
<comment type="caution">
    <text evidence="8">The sequence shown here is derived from an EMBL/GenBank/DDBJ whole genome shotgun (WGS) entry which is preliminary data.</text>
</comment>
<dbReference type="Proteomes" id="UP000697995">
    <property type="component" value="Unassembled WGS sequence"/>
</dbReference>
<evidence type="ECO:0000256" key="5">
    <source>
        <dbReference type="ARBA" id="ARBA00022833"/>
    </source>
</evidence>
<proteinExistence type="predicted"/>
<reference evidence="8 9" key="1">
    <citation type="journal article" date="2020" name="Microorganisms">
        <title>Osmotic Adaptation and Compatible Solute Biosynthesis of Phototrophic Bacteria as Revealed from Genome Analyses.</title>
        <authorList>
            <person name="Imhoff J.F."/>
            <person name="Rahn T."/>
            <person name="Kunzel S."/>
            <person name="Keller A."/>
            <person name="Neulinger S.C."/>
        </authorList>
    </citation>
    <scope>NUCLEOTIDE SEQUENCE [LARGE SCALE GENOMIC DNA]</scope>
    <source>
        <strain evidence="8 9">DSM 15382</strain>
    </source>
</reference>
<evidence type="ECO:0000313" key="9">
    <source>
        <dbReference type="Proteomes" id="UP000697995"/>
    </source>
</evidence>
<dbReference type="Gene3D" id="2.70.70.10">
    <property type="entry name" value="Glucose Permease (Domain IIA)"/>
    <property type="match status" value="1"/>
</dbReference>
<keyword evidence="4" id="KW-0378">Hydrolase</keyword>
<dbReference type="InterPro" id="IPR050570">
    <property type="entry name" value="Cell_wall_metabolism_enzyme"/>
</dbReference>
<evidence type="ECO:0000259" key="7">
    <source>
        <dbReference type="Pfam" id="PF01551"/>
    </source>
</evidence>
<protein>
    <recommendedName>
        <fullName evidence="7">M23ase beta-sheet core domain-containing protein</fullName>
    </recommendedName>
</protein>
<dbReference type="SUPFAM" id="SSF51261">
    <property type="entry name" value="Duplicated hybrid motif"/>
    <property type="match status" value="1"/>
</dbReference>
<gene>
    <name evidence="8" type="ORF">CKO45_31000</name>
</gene>
<accession>A0ABS1D6T5</accession>
<dbReference type="CDD" id="cd12797">
    <property type="entry name" value="M23_peptidase"/>
    <property type="match status" value="1"/>
</dbReference>
<keyword evidence="9" id="KW-1185">Reference proteome</keyword>
<sequence length="121" mass="12530">MPVAGPVTRDYGAAGEGGPARGMTLAGLPGARVVSPCGGRVVFGSSFRSYGLLLIVDCGDGYHVVLAGLDRLDTAPGQRVLAGEPVGQLGAAETRGRVPLYLELRRNGQPVDPRNWFAARG</sequence>
<evidence type="ECO:0000256" key="3">
    <source>
        <dbReference type="ARBA" id="ARBA00022723"/>
    </source>
</evidence>
<evidence type="ECO:0000256" key="2">
    <source>
        <dbReference type="ARBA" id="ARBA00022670"/>
    </source>
</evidence>
<dbReference type="InterPro" id="IPR016047">
    <property type="entry name" value="M23ase_b-sheet_dom"/>
</dbReference>
<comment type="cofactor">
    <cofactor evidence="1">
        <name>Zn(2+)</name>
        <dbReference type="ChEBI" id="CHEBI:29105"/>
    </cofactor>
</comment>
<evidence type="ECO:0000256" key="6">
    <source>
        <dbReference type="ARBA" id="ARBA00023049"/>
    </source>
</evidence>
<keyword evidence="6" id="KW-0482">Metalloprotease</keyword>
<dbReference type="Pfam" id="PF01551">
    <property type="entry name" value="Peptidase_M23"/>
    <property type="match status" value="1"/>
</dbReference>
<organism evidence="8 9">
    <name type="scientific">Paracraurococcus ruber</name>
    <dbReference type="NCBI Taxonomy" id="77675"/>
    <lineage>
        <taxon>Bacteria</taxon>
        <taxon>Pseudomonadati</taxon>
        <taxon>Pseudomonadota</taxon>
        <taxon>Alphaproteobacteria</taxon>
        <taxon>Acetobacterales</taxon>
        <taxon>Roseomonadaceae</taxon>
        <taxon>Paracraurococcus</taxon>
    </lineage>
</organism>
<name>A0ABS1D6T5_9PROT</name>
<dbReference type="PANTHER" id="PTHR21666">
    <property type="entry name" value="PEPTIDASE-RELATED"/>
    <property type="match status" value="1"/>
</dbReference>
<evidence type="ECO:0000313" key="8">
    <source>
        <dbReference type="EMBL" id="MBK1662607.1"/>
    </source>
</evidence>
<keyword evidence="5" id="KW-0862">Zinc</keyword>
<dbReference type="InterPro" id="IPR011055">
    <property type="entry name" value="Dup_hybrid_motif"/>
</dbReference>
<evidence type="ECO:0000256" key="4">
    <source>
        <dbReference type="ARBA" id="ARBA00022801"/>
    </source>
</evidence>
<keyword evidence="2" id="KW-0645">Protease</keyword>